<evidence type="ECO:0000256" key="2">
    <source>
        <dbReference type="ARBA" id="ARBA00023002"/>
    </source>
</evidence>
<evidence type="ECO:0000256" key="3">
    <source>
        <dbReference type="ARBA" id="ARBA00029440"/>
    </source>
</evidence>
<dbReference type="InterPro" id="IPR003099">
    <property type="entry name" value="Prephen_DH"/>
</dbReference>
<dbReference type="GO" id="GO:0008977">
    <property type="term" value="F:prephenate dehydrogenase (NAD+) activity"/>
    <property type="evidence" value="ECO:0007669"/>
    <property type="project" value="InterPro"/>
</dbReference>
<dbReference type="GO" id="GO:0070403">
    <property type="term" value="F:NAD+ binding"/>
    <property type="evidence" value="ECO:0007669"/>
    <property type="project" value="InterPro"/>
</dbReference>
<dbReference type="InterPro" id="IPR046825">
    <property type="entry name" value="PDH_C"/>
</dbReference>
<proteinExistence type="inferred from homology"/>
<dbReference type="PROSITE" id="PS51176">
    <property type="entry name" value="PDH_ADH"/>
    <property type="match status" value="1"/>
</dbReference>
<evidence type="ECO:0000313" key="6">
    <source>
        <dbReference type="EMBL" id="SPE06647.1"/>
    </source>
</evidence>
<accession>A0A2N9K9F1</accession>
<comment type="pathway">
    <text evidence="3">Amino-acid biosynthesis.</text>
</comment>
<dbReference type="Proteomes" id="UP000239237">
    <property type="component" value="Unassembled WGS sequence"/>
</dbReference>
<gene>
    <name evidence="5" type="ORF">LES8486_00402</name>
    <name evidence="6" type="ORF">LES9216_00549</name>
</gene>
<keyword evidence="8" id="KW-1185">Reference proteome</keyword>
<dbReference type="SUPFAM" id="SSF51735">
    <property type="entry name" value="NAD(P)-binding Rossmann-fold domains"/>
    <property type="match status" value="1"/>
</dbReference>
<dbReference type="SUPFAM" id="SSF48179">
    <property type="entry name" value="6-phosphogluconate dehydrogenase C-terminal domain-like"/>
    <property type="match status" value="1"/>
</dbReference>
<dbReference type="FunFam" id="3.40.50.720:FF:000208">
    <property type="entry name" value="Prephenate dehydrogenase"/>
    <property type="match status" value="1"/>
</dbReference>
<dbReference type="AlphaFoldDB" id="A0A2N9K9F1"/>
<dbReference type="Pfam" id="PF20463">
    <property type="entry name" value="PDH_C"/>
    <property type="match status" value="1"/>
</dbReference>
<dbReference type="GO" id="GO:0006571">
    <property type="term" value="P:tyrosine biosynthetic process"/>
    <property type="evidence" value="ECO:0007669"/>
    <property type="project" value="InterPro"/>
</dbReference>
<dbReference type="InterPro" id="IPR046826">
    <property type="entry name" value="PDH_N"/>
</dbReference>
<dbReference type="RefSeq" id="WP_072613726.1">
    <property type="nucleotide sequence ID" value="NZ_AP017935.1"/>
</dbReference>
<dbReference type="KEGG" id="lsu:A6B45_05535"/>
<protein>
    <submittedName>
        <fullName evidence="6">Prephenate dehydrogenase</fullName>
    </submittedName>
</protein>
<evidence type="ECO:0000313" key="8">
    <source>
        <dbReference type="Proteomes" id="UP000239237"/>
    </source>
</evidence>
<dbReference type="Gene3D" id="3.40.50.720">
    <property type="entry name" value="NAD(P)-binding Rossmann-like Domain"/>
    <property type="match status" value="1"/>
</dbReference>
<sequence>MRNIVIVGLGEMGASLAKILNEQPENEVIGVDVNDDSLSYAKNNNIVSSVASDLDMVAPQADFIILATPVTYIEDNIRKLASLPLKQEVIITDTGSTKRDIMAVAEEVLTPKEIHFIGGHAMAGTHQSGVMWANESLYKDASYFLIPSSISQTIDIQNILEPISANFMSISIEKHDELMAIISDVPHILSFSLMNTATNQLGDSATFGQYVAGGFKDMTRIAESDPKLWTDVLLSNKEAILSSQALVIKQLQLFSQAIENNDSATLMTLIASAQHSRKNLLLK</sequence>
<keyword evidence="2" id="KW-0560">Oxidoreductase</keyword>
<reference evidence="5 8" key="1">
    <citation type="submission" date="2018-02" db="EMBL/GenBank/DDBJ databases">
        <authorList>
            <person name="Rodrigo-Torres L."/>
            <person name="Arahal R. D."/>
            <person name="Lucena T."/>
        </authorList>
    </citation>
    <scope>NUCLEOTIDE SEQUENCE [LARGE SCALE GENOMIC DNA]</scope>
    <source>
        <strain evidence="5 8">CECT 8486</strain>
    </source>
</reference>
<dbReference type="PANTHER" id="PTHR21363:SF0">
    <property type="entry name" value="PREPHENATE DEHYDROGENASE [NADP(+)]"/>
    <property type="match status" value="1"/>
</dbReference>
<evidence type="ECO:0000256" key="1">
    <source>
        <dbReference type="ARBA" id="ARBA00007964"/>
    </source>
</evidence>
<name>A0A2N9K9F1_9LACO</name>
<organism evidence="6 7">
    <name type="scientific">Leuconostoc suionicum</name>
    <dbReference type="NCBI Taxonomy" id="1511761"/>
    <lineage>
        <taxon>Bacteria</taxon>
        <taxon>Bacillati</taxon>
        <taxon>Bacillota</taxon>
        <taxon>Bacilli</taxon>
        <taxon>Lactobacillales</taxon>
        <taxon>Lactobacillaceae</taxon>
        <taxon>Leuconostoc</taxon>
    </lineage>
</organism>
<dbReference type="GeneID" id="99674249"/>
<evidence type="ECO:0000259" key="4">
    <source>
        <dbReference type="PROSITE" id="PS51176"/>
    </source>
</evidence>
<dbReference type="PANTHER" id="PTHR21363">
    <property type="entry name" value="PREPHENATE DEHYDROGENASE"/>
    <property type="match status" value="1"/>
</dbReference>
<evidence type="ECO:0000313" key="7">
    <source>
        <dbReference type="Proteomes" id="UP000237923"/>
    </source>
</evidence>
<comment type="similarity">
    <text evidence="1">Belongs to the prephenate/arogenate dehydrogenase family.</text>
</comment>
<feature type="domain" description="Prephenate/arogenate dehydrogenase" evidence="4">
    <location>
        <begin position="2"/>
        <end position="283"/>
    </location>
</feature>
<dbReference type="EMBL" id="OKQU01000001">
    <property type="protein sequence ID" value="SPE06647.1"/>
    <property type="molecule type" value="Genomic_DNA"/>
</dbReference>
<dbReference type="EMBL" id="OKQR01000001">
    <property type="protein sequence ID" value="SPD91422.1"/>
    <property type="molecule type" value="Genomic_DNA"/>
</dbReference>
<dbReference type="GO" id="GO:0004665">
    <property type="term" value="F:prephenate dehydrogenase (NADP+) activity"/>
    <property type="evidence" value="ECO:0007669"/>
    <property type="project" value="InterPro"/>
</dbReference>
<dbReference type="Pfam" id="PF02153">
    <property type="entry name" value="PDH_N"/>
    <property type="match status" value="1"/>
</dbReference>
<dbReference type="Gene3D" id="1.10.3660.10">
    <property type="entry name" value="6-phosphogluconate dehydrogenase C-terminal like domain"/>
    <property type="match status" value="1"/>
</dbReference>
<dbReference type="InterPro" id="IPR036291">
    <property type="entry name" value="NAD(P)-bd_dom_sf"/>
</dbReference>
<dbReference type="InterPro" id="IPR050812">
    <property type="entry name" value="Preph/Arog_dehydrog"/>
</dbReference>
<dbReference type="InterPro" id="IPR008927">
    <property type="entry name" value="6-PGluconate_DH-like_C_sf"/>
</dbReference>
<reference evidence="6 7" key="2">
    <citation type="submission" date="2018-02" db="EMBL/GenBank/DDBJ databases">
        <authorList>
            <person name="Cohen D.B."/>
            <person name="Kent A.D."/>
        </authorList>
    </citation>
    <scope>NUCLEOTIDE SEQUENCE [LARGE SCALE GENOMIC DNA]</scope>
    <source>
        <strain evidence="6 7">CECT 9216</strain>
    </source>
</reference>
<evidence type="ECO:0000313" key="5">
    <source>
        <dbReference type="EMBL" id="SPD91422.1"/>
    </source>
</evidence>
<dbReference type="Proteomes" id="UP000237923">
    <property type="component" value="Unassembled WGS sequence"/>
</dbReference>